<dbReference type="Proteomes" id="UP001467690">
    <property type="component" value="Unassembled WGS sequence"/>
</dbReference>
<proteinExistence type="inferred from homology"/>
<dbReference type="InterPro" id="IPR013783">
    <property type="entry name" value="Ig-like_fold"/>
</dbReference>
<dbReference type="Gene3D" id="2.60.40.1110">
    <property type="match status" value="1"/>
</dbReference>
<dbReference type="Gene3D" id="2.60.40.3620">
    <property type="match status" value="1"/>
</dbReference>
<dbReference type="EMBL" id="JBELOE010000115">
    <property type="protein sequence ID" value="MER2491367.1"/>
    <property type="molecule type" value="Genomic_DNA"/>
</dbReference>
<gene>
    <name evidence="5" type="ORF">ABS311_05675</name>
</gene>
<dbReference type="CDD" id="cd11341">
    <property type="entry name" value="AmyAc_Pullulanase_LD-like"/>
    <property type="match status" value="1"/>
</dbReference>
<dbReference type="InterPro" id="IPR013780">
    <property type="entry name" value="Glyco_hydro_b"/>
</dbReference>
<dbReference type="Gene3D" id="2.60.40.1180">
    <property type="entry name" value="Golgi alpha-mannosidase II"/>
    <property type="match status" value="1"/>
</dbReference>
<evidence type="ECO:0000256" key="2">
    <source>
        <dbReference type="ARBA" id="ARBA00023295"/>
    </source>
</evidence>
<dbReference type="CDD" id="cd02860">
    <property type="entry name" value="E_set_Pullulanase"/>
    <property type="match status" value="1"/>
</dbReference>
<sequence length="1411" mass="154671">MINRQIQLSLVAATVSAALTGCNVSNEKGLDEVDNITKVDTSLVCSYPETIKVDSFGNTILDENGSQQCERVELVCAGQEYNPILHACEAKGRHPKAPLERADAIPANVEGEGEKFATLFFWREGLTVEKDVIGDGVDDLIIHAWNSEDCNAYDPTYIEGEGASQDPENGEYWGTDWATGIKPDGLDENYGVFWTFRLVENHTDCFNFIIHEGSTKTPVEENMRGYIDDRNPDRMSYVAVGSTNQPVASLHPYHSEPDDPTDGVRQINPQLATHWFDTNVVLYNNEEAQSIRLYYSDSMPKLFPGEGYRGVDYIEFVRNEGALTEEQKNRALSYRDGMTPFTTTAVDPDKAVDPELAKDMLQGRVVAIALDANGDMIAGNLVNTGGVLDALYTMGDADADEAKLGITYEGDNVTASVWAPTAMNVTLKLYNDKNAAGEYTSAGDHKMTFDKTTGIWTYQGTRAELDRKLFRYEVNVFHHLNDEFVTHEVIDPYAVSLTTNARYARFVDLNDDDLKPDNWDDHSIPAAGTPEDIVVYEGHIRDFSILDESTPAEHRGKYLAFAQQDTAPVNHLKELAEAGITHFQVLPANDIASVNEDVSQRIEIHNTVGDLCAVHSKAQVCSFANEGVVIKDLLETYDPLSERGRQLLNDLKGFDGFNWGYDPQAYNAPEGSYASNPEDTSRIVEMRTMIQSLHEMGLRTSLDVVYNHTSSSGLWDNSVLDKIVPGYYHRRDIATGDVLGETCCQDTAAEHVMFGKLMTDTLVSWSANYKFDAFRFDLMNFLPKDSILAAREAVKAVDADAHFYGEGWNYGVVATTGGTQANMAGTEVSTFSDVQRDGVRSAAFFNTDGEANDVDQIRIGLAANIASYVLKASTGSFGEASSHNKPGQALDPADTVNYVDKHDNETLWDQLQYNLPAGLSAYERTRIHAVAGSFPLLSQGIPFLQMGSDLLRSKSMDRDTYNSGDWLNKVDFTKNSNNWGVSLPLVVSDDNRAKELLANSNIRVSNSEIELASDLYQEFLKIRKSSHLFRLTTAEQIKDRLGFHNVGANQTHGVIVMSIDDGAGCLNSVQDFEGNCDETVDGNMRADLDPNFDAMVVVFNGTNIEQTMRIPTAEGFTLHTVQQNSADSVTTGASFTADNSDGLFTVPAYTTAVFAKVQTGAQGTGLNALATVGNPDASAIDKPTYGETTVYIRGDVNETIWSTDDPMLYVGNNTYVTSIYLTAKAEAYQFKFASDDWNTVNYGAGSNSTVTLGTGSALDGSGNAHLTIVEDGHYLFMVDASNAAKPVVTVSKETLPYSGTAVYLRGFNDDWGTSNQFTYFGNGYYAFDTTATENTQFKIAEESWGNVNFGAATESSFTNFGQPLALTHGGASPNSVLNVNAPVDLKFIFHVSDESSNTATVTVVDTKEYGL</sequence>
<dbReference type="Pfam" id="PF11852">
    <property type="entry name" value="Pullul_strch_C"/>
    <property type="match status" value="1"/>
</dbReference>
<evidence type="ECO:0000256" key="1">
    <source>
        <dbReference type="ARBA" id="ARBA00008061"/>
    </source>
</evidence>
<dbReference type="SUPFAM" id="SSF81296">
    <property type="entry name" value="E set domains"/>
    <property type="match status" value="2"/>
</dbReference>
<dbReference type="Gene3D" id="2.60.40.10">
    <property type="entry name" value="Immunoglobulins"/>
    <property type="match status" value="1"/>
</dbReference>
<name>A0ABV1RF16_9ALTE</name>
<dbReference type="PANTHER" id="PTHR43002">
    <property type="entry name" value="GLYCOGEN DEBRANCHING ENZYME"/>
    <property type="match status" value="1"/>
</dbReference>
<evidence type="ECO:0000313" key="5">
    <source>
        <dbReference type="EMBL" id="MER2491367.1"/>
    </source>
</evidence>
<dbReference type="InterPro" id="IPR013784">
    <property type="entry name" value="Carb-bd-like_fold"/>
</dbReference>
<dbReference type="InterPro" id="IPR024561">
    <property type="entry name" value="Pullul_strch_C"/>
</dbReference>
<feature type="domain" description="Glycoside hydrolase family 13 N-terminal" evidence="3">
    <location>
        <begin position="403"/>
        <end position="494"/>
    </location>
</feature>
<dbReference type="Gene3D" id="2.60.40.1130">
    <property type="entry name" value="Rab geranylgeranyltransferase alpha-subunit, insert domain"/>
    <property type="match status" value="1"/>
</dbReference>
<dbReference type="SUPFAM" id="SSF51445">
    <property type="entry name" value="(Trans)glycosidases"/>
    <property type="match status" value="1"/>
</dbReference>
<keyword evidence="2" id="KW-0326">Glycosidase</keyword>
<feature type="domain" description="Alpha-1,6-glucosidases pullulanase-type C-terminal" evidence="4">
    <location>
        <begin position="975"/>
        <end position="1156"/>
    </location>
</feature>
<comment type="similarity">
    <text evidence="1">Belongs to the glycosyl hydrolase 13 family.</text>
</comment>
<evidence type="ECO:0000313" key="6">
    <source>
        <dbReference type="Proteomes" id="UP001467690"/>
    </source>
</evidence>
<dbReference type="Pfam" id="PF02922">
    <property type="entry name" value="CBM_48"/>
    <property type="match status" value="1"/>
</dbReference>
<dbReference type="InterPro" id="IPR014756">
    <property type="entry name" value="Ig_E-set"/>
</dbReference>
<dbReference type="RefSeq" id="WP_143869941.1">
    <property type="nucleotide sequence ID" value="NZ_CP041660.1"/>
</dbReference>
<evidence type="ECO:0000259" key="3">
    <source>
        <dbReference type="Pfam" id="PF02922"/>
    </source>
</evidence>
<dbReference type="CDD" id="cd02861">
    <property type="entry name" value="E_set_pullulanase_like"/>
    <property type="match status" value="1"/>
</dbReference>
<dbReference type="PROSITE" id="PS51257">
    <property type="entry name" value="PROKAR_LIPOPROTEIN"/>
    <property type="match status" value="1"/>
</dbReference>
<accession>A0ABV1RF16</accession>
<comment type="caution">
    <text evidence="5">The sequence shown here is derived from an EMBL/GenBank/DDBJ whole genome shotgun (WGS) entry which is preliminary data.</text>
</comment>
<evidence type="ECO:0000259" key="4">
    <source>
        <dbReference type="Pfam" id="PF11852"/>
    </source>
</evidence>
<dbReference type="InterPro" id="IPR017853">
    <property type="entry name" value="GH"/>
</dbReference>
<dbReference type="Gene3D" id="3.20.20.80">
    <property type="entry name" value="Glycosidases"/>
    <property type="match status" value="1"/>
</dbReference>
<reference evidence="5 6" key="1">
    <citation type="submission" date="2024-06" db="EMBL/GenBank/DDBJ databases">
        <authorList>
            <person name="Chen R.Y."/>
        </authorList>
    </citation>
    <scope>NUCLEOTIDE SEQUENCE [LARGE SCALE GENOMIC DNA]</scope>
    <source>
        <strain evidence="5 6">D2</strain>
    </source>
</reference>
<dbReference type="SUPFAM" id="SSF49452">
    <property type="entry name" value="Starch-binding domain-like"/>
    <property type="match status" value="1"/>
</dbReference>
<protein>
    <submittedName>
        <fullName evidence="5">Alpha-1,6-glucosidase domain-containing protein</fullName>
    </submittedName>
</protein>
<organism evidence="5 6">
    <name type="scientific">Catenovulum sediminis</name>
    <dbReference type="NCBI Taxonomy" id="1740262"/>
    <lineage>
        <taxon>Bacteria</taxon>
        <taxon>Pseudomonadati</taxon>
        <taxon>Pseudomonadota</taxon>
        <taxon>Gammaproteobacteria</taxon>
        <taxon>Alteromonadales</taxon>
        <taxon>Alteromonadaceae</taxon>
        <taxon>Catenovulum</taxon>
    </lineage>
</organism>
<keyword evidence="2" id="KW-0378">Hydrolase</keyword>
<dbReference type="SUPFAM" id="SSF51011">
    <property type="entry name" value="Glycosyl hydrolase domain"/>
    <property type="match status" value="1"/>
</dbReference>
<keyword evidence="6" id="KW-1185">Reference proteome</keyword>
<dbReference type="InterPro" id="IPR004193">
    <property type="entry name" value="Glyco_hydro_13_N"/>
</dbReference>